<proteinExistence type="predicted"/>
<dbReference type="EMBL" id="CAUOFW020008057">
    <property type="protein sequence ID" value="CAK9181482.1"/>
    <property type="molecule type" value="Genomic_DNA"/>
</dbReference>
<comment type="caution">
    <text evidence="1">The sequence shown here is derived from an EMBL/GenBank/DDBJ whole genome shotgun (WGS) entry which is preliminary data.</text>
</comment>
<accession>A0ABC8UKL6</accession>
<organism evidence="1 2">
    <name type="scientific">Ilex paraguariensis</name>
    <name type="common">yerba mate</name>
    <dbReference type="NCBI Taxonomy" id="185542"/>
    <lineage>
        <taxon>Eukaryota</taxon>
        <taxon>Viridiplantae</taxon>
        <taxon>Streptophyta</taxon>
        <taxon>Embryophyta</taxon>
        <taxon>Tracheophyta</taxon>
        <taxon>Spermatophyta</taxon>
        <taxon>Magnoliopsida</taxon>
        <taxon>eudicotyledons</taxon>
        <taxon>Gunneridae</taxon>
        <taxon>Pentapetalae</taxon>
        <taxon>asterids</taxon>
        <taxon>campanulids</taxon>
        <taxon>Aquifoliales</taxon>
        <taxon>Aquifoliaceae</taxon>
        <taxon>Ilex</taxon>
    </lineage>
</organism>
<sequence>VKFNLSSHGLCLKQMIFLSFRNMHITPLWLWTKYAHHSMLFTNTAIASNVAASNATTSSADAASTAGPASTVAASTAVASTAGQALIAGAACTVGHKSGAVGRCSGNGVVDKYIQLVQPARNVHKTSISNLLDRIRAKKMS</sequence>
<evidence type="ECO:0000313" key="1">
    <source>
        <dbReference type="EMBL" id="CAK9181482.1"/>
    </source>
</evidence>
<keyword evidence="2" id="KW-1185">Reference proteome</keyword>
<reference evidence="1 2" key="1">
    <citation type="submission" date="2024-02" db="EMBL/GenBank/DDBJ databases">
        <authorList>
            <person name="Vignale AGUSTIN F."/>
            <person name="Sosa J E."/>
            <person name="Modenutti C."/>
        </authorList>
    </citation>
    <scope>NUCLEOTIDE SEQUENCE [LARGE SCALE GENOMIC DNA]</scope>
</reference>
<dbReference type="AlphaFoldDB" id="A0ABC8UKL6"/>
<evidence type="ECO:0000313" key="2">
    <source>
        <dbReference type="Proteomes" id="UP001642360"/>
    </source>
</evidence>
<gene>
    <name evidence="1" type="ORF">ILEXP_LOCUS51553</name>
</gene>
<name>A0ABC8UKL6_9AQUA</name>
<feature type="non-terminal residue" evidence="1">
    <location>
        <position position="1"/>
    </location>
</feature>
<protein>
    <submittedName>
        <fullName evidence="1">Uncharacterized protein</fullName>
    </submittedName>
</protein>
<dbReference type="Proteomes" id="UP001642360">
    <property type="component" value="Unassembled WGS sequence"/>
</dbReference>